<name>A0A8H6FUR2_9LECA</name>
<protein>
    <submittedName>
        <fullName evidence="2">Uncharacterized protein</fullName>
    </submittedName>
</protein>
<organism evidence="2 3">
    <name type="scientific">Letharia columbiana</name>
    <dbReference type="NCBI Taxonomy" id="112416"/>
    <lineage>
        <taxon>Eukaryota</taxon>
        <taxon>Fungi</taxon>
        <taxon>Dikarya</taxon>
        <taxon>Ascomycota</taxon>
        <taxon>Pezizomycotina</taxon>
        <taxon>Lecanoromycetes</taxon>
        <taxon>OSLEUM clade</taxon>
        <taxon>Lecanoromycetidae</taxon>
        <taxon>Lecanorales</taxon>
        <taxon>Lecanorineae</taxon>
        <taxon>Parmeliaceae</taxon>
        <taxon>Letharia</taxon>
    </lineage>
</organism>
<accession>A0A8H6FUR2</accession>
<sequence>MPRSRSLRPVSAASELSVEEGYGLVDGDDMCGRKWVRQQGAVNEPSGGTIKIAATKLSVDVAKAIRDFASSKDKKSLVPETRSGHSQVQIDAESDWQPRQHAFTAINTLATPNLHTVKSTKAEGKCGGSLIAFEGLHSKETDKVKAPKYRSSFAHRAANKDRRMANETGSRRNHGAHRNSQAKDEDSKTRVSLGKQNEG</sequence>
<dbReference type="EMBL" id="JACCJC010000026">
    <property type="protein sequence ID" value="KAF6235036.1"/>
    <property type="molecule type" value="Genomic_DNA"/>
</dbReference>
<evidence type="ECO:0000313" key="2">
    <source>
        <dbReference type="EMBL" id="KAF6235036.1"/>
    </source>
</evidence>
<gene>
    <name evidence="2" type="ORF">HO173_006663</name>
</gene>
<evidence type="ECO:0000313" key="3">
    <source>
        <dbReference type="Proteomes" id="UP000578531"/>
    </source>
</evidence>
<dbReference type="AlphaFoldDB" id="A0A8H6FUR2"/>
<comment type="caution">
    <text evidence="2">The sequence shown here is derived from an EMBL/GenBank/DDBJ whole genome shotgun (WGS) entry which is preliminary data.</text>
</comment>
<evidence type="ECO:0000256" key="1">
    <source>
        <dbReference type="SAM" id="MobiDB-lite"/>
    </source>
</evidence>
<dbReference type="GeneID" id="59288323"/>
<feature type="region of interest" description="Disordered" evidence="1">
    <location>
        <begin position="142"/>
        <end position="199"/>
    </location>
</feature>
<proteinExistence type="predicted"/>
<feature type="region of interest" description="Disordered" evidence="1">
    <location>
        <begin position="72"/>
        <end position="96"/>
    </location>
</feature>
<reference evidence="2 3" key="1">
    <citation type="journal article" date="2020" name="Genomics">
        <title>Complete, high-quality genomes from long-read metagenomic sequencing of two wolf lichen thalli reveals enigmatic genome architecture.</title>
        <authorList>
            <person name="McKenzie S.K."/>
            <person name="Walston R.F."/>
            <person name="Allen J.L."/>
        </authorList>
    </citation>
    <scope>NUCLEOTIDE SEQUENCE [LARGE SCALE GENOMIC DNA]</scope>
    <source>
        <strain evidence="2">WasteWater2</strain>
    </source>
</reference>
<dbReference type="RefSeq" id="XP_037164414.1">
    <property type="nucleotide sequence ID" value="XM_037308571.1"/>
</dbReference>
<keyword evidence="3" id="KW-1185">Reference proteome</keyword>
<dbReference type="Proteomes" id="UP000578531">
    <property type="component" value="Unassembled WGS sequence"/>
</dbReference>